<keyword evidence="3" id="KW-1185">Reference proteome</keyword>
<dbReference type="PANTHER" id="PTHR22938:SF0">
    <property type="entry name" value="E3 UBIQUITIN-PROTEIN LIGASE ZNF598"/>
    <property type="match status" value="1"/>
</dbReference>
<sequence length="100" mass="11390">MIGPKQHKDLLKHYKAKHFICEDGDCLKLGIAFRTDTELKLHKSAQHAAGPQTLNLDFHFSDRSAPGQNRENRSSARVPLQRNIPRISVVRPVEQPNVNR</sequence>
<dbReference type="Proteomes" id="UP000271098">
    <property type="component" value="Unassembled WGS sequence"/>
</dbReference>
<gene>
    <name evidence="2" type="ORF">GPUH_LOCUS20064</name>
</gene>
<dbReference type="GO" id="GO:0043022">
    <property type="term" value="F:ribosome binding"/>
    <property type="evidence" value="ECO:0007669"/>
    <property type="project" value="TreeGrafter"/>
</dbReference>
<dbReference type="PANTHER" id="PTHR22938">
    <property type="entry name" value="ZINC FINGER PROTEIN 598"/>
    <property type="match status" value="1"/>
</dbReference>
<evidence type="ECO:0000313" key="2">
    <source>
        <dbReference type="EMBL" id="VDN35229.1"/>
    </source>
</evidence>
<name>A0A183EGH5_9BILA</name>
<reference evidence="4" key="1">
    <citation type="submission" date="2016-06" db="UniProtKB">
        <authorList>
            <consortium name="WormBaseParasite"/>
        </authorList>
    </citation>
    <scope>IDENTIFICATION</scope>
</reference>
<dbReference type="GO" id="GO:0016567">
    <property type="term" value="P:protein ubiquitination"/>
    <property type="evidence" value="ECO:0007669"/>
    <property type="project" value="TreeGrafter"/>
</dbReference>
<protein>
    <submittedName>
        <fullName evidence="4">C2H2-type domain-containing protein</fullName>
    </submittedName>
</protein>
<dbReference type="EMBL" id="UYRT01089699">
    <property type="protein sequence ID" value="VDN35229.1"/>
    <property type="molecule type" value="Genomic_DNA"/>
</dbReference>
<dbReference type="GO" id="GO:0061630">
    <property type="term" value="F:ubiquitin protein ligase activity"/>
    <property type="evidence" value="ECO:0007669"/>
    <property type="project" value="InterPro"/>
</dbReference>
<evidence type="ECO:0000313" key="4">
    <source>
        <dbReference type="WBParaSite" id="GPUH_0002009101-mRNA-1"/>
    </source>
</evidence>
<dbReference type="InterPro" id="IPR044288">
    <property type="entry name" value="ZNF598/HEL2"/>
</dbReference>
<dbReference type="OrthoDB" id="3838338at2759"/>
<dbReference type="GO" id="GO:0072344">
    <property type="term" value="P:rescue of stalled ribosome"/>
    <property type="evidence" value="ECO:0007669"/>
    <property type="project" value="InterPro"/>
</dbReference>
<feature type="region of interest" description="Disordered" evidence="1">
    <location>
        <begin position="53"/>
        <end position="84"/>
    </location>
</feature>
<evidence type="ECO:0000313" key="3">
    <source>
        <dbReference type="Proteomes" id="UP000271098"/>
    </source>
</evidence>
<proteinExistence type="predicted"/>
<evidence type="ECO:0000256" key="1">
    <source>
        <dbReference type="SAM" id="MobiDB-lite"/>
    </source>
</evidence>
<reference evidence="2 3" key="2">
    <citation type="submission" date="2018-11" db="EMBL/GenBank/DDBJ databases">
        <authorList>
            <consortium name="Pathogen Informatics"/>
        </authorList>
    </citation>
    <scope>NUCLEOTIDE SEQUENCE [LARGE SCALE GENOMIC DNA]</scope>
</reference>
<organism evidence="4">
    <name type="scientific">Gongylonema pulchrum</name>
    <dbReference type="NCBI Taxonomy" id="637853"/>
    <lineage>
        <taxon>Eukaryota</taxon>
        <taxon>Metazoa</taxon>
        <taxon>Ecdysozoa</taxon>
        <taxon>Nematoda</taxon>
        <taxon>Chromadorea</taxon>
        <taxon>Rhabditida</taxon>
        <taxon>Spirurina</taxon>
        <taxon>Spiruromorpha</taxon>
        <taxon>Spiruroidea</taxon>
        <taxon>Gongylonematidae</taxon>
        <taxon>Gongylonema</taxon>
    </lineage>
</organism>
<accession>A0A183EGH5</accession>
<dbReference type="AlphaFoldDB" id="A0A183EGH5"/>
<dbReference type="WBParaSite" id="GPUH_0002009101-mRNA-1">
    <property type="protein sequence ID" value="GPUH_0002009101-mRNA-1"/>
    <property type="gene ID" value="GPUH_0002009101"/>
</dbReference>